<dbReference type="Pfam" id="PF00665">
    <property type="entry name" value="rve"/>
    <property type="match status" value="1"/>
</dbReference>
<reference evidence="2" key="1">
    <citation type="submission" date="2020-01" db="EMBL/GenBank/DDBJ databases">
        <authorList>
            <person name="Mishra B."/>
        </authorList>
    </citation>
    <scope>NUCLEOTIDE SEQUENCE [LARGE SCALE GENOMIC DNA]</scope>
</reference>
<dbReference type="AlphaFoldDB" id="A0A6D2HTD5"/>
<name>A0A6D2HTD5_9BRAS</name>
<accession>A0A6D2HTD5</accession>
<feature type="domain" description="Integrase catalytic" evidence="1">
    <location>
        <begin position="1"/>
        <end position="110"/>
    </location>
</feature>
<dbReference type="Proteomes" id="UP000467841">
    <property type="component" value="Unassembled WGS sequence"/>
</dbReference>
<dbReference type="InterPro" id="IPR001584">
    <property type="entry name" value="Integrase_cat-core"/>
</dbReference>
<dbReference type="PANTHER" id="PTHR42648">
    <property type="entry name" value="TRANSPOSASE, PUTATIVE-RELATED"/>
    <property type="match status" value="1"/>
</dbReference>
<evidence type="ECO:0000313" key="3">
    <source>
        <dbReference type="Proteomes" id="UP000467841"/>
    </source>
</evidence>
<sequence>MRMALQLVHSDICGPISPISESGKRYIINFIDDFSRKCWTFLLTEKSEALQAFKEFKAGVERESGQPLVCLRTDRGGEYCSKAFEEFCRDNGIKRQLTAAYTPIKATEKH</sequence>
<dbReference type="InterPro" id="IPR039537">
    <property type="entry name" value="Retrotran_Ty1/copia-like"/>
</dbReference>
<dbReference type="PROSITE" id="PS50994">
    <property type="entry name" value="INTEGRASE"/>
    <property type="match status" value="1"/>
</dbReference>
<dbReference type="GO" id="GO:0015074">
    <property type="term" value="P:DNA integration"/>
    <property type="evidence" value="ECO:0007669"/>
    <property type="project" value="InterPro"/>
</dbReference>
<protein>
    <recommendedName>
        <fullName evidence="1">Integrase catalytic domain-containing protein</fullName>
    </recommendedName>
</protein>
<dbReference type="EMBL" id="CACVBM020000455">
    <property type="protein sequence ID" value="CAA7019510.1"/>
    <property type="molecule type" value="Genomic_DNA"/>
</dbReference>
<gene>
    <name evidence="2" type="ORF">MERR_LOCUS6745</name>
</gene>
<keyword evidence="3" id="KW-1185">Reference proteome</keyword>
<proteinExistence type="predicted"/>
<dbReference type="Gene3D" id="3.30.420.10">
    <property type="entry name" value="Ribonuclease H-like superfamily/Ribonuclease H"/>
    <property type="match status" value="1"/>
</dbReference>
<dbReference type="InterPro" id="IPR036397">
    <property type="entry name" value="RNaseH_sf"/>
</dbReference>
<dbReference type="PANTHER" id="PTHR42648:SF18">
    <property type="entry name" value="RETROTRANSPOSON, UNCLASSIFIED-LIKE PROTEIN"/>
    <property type="match status" value="1"/>
</dbReference>
<organism evidence="2 3">
    <name type="scientific">Microthlaspi erraticum</name>
    <dbReference type="NCBI Taxonomy" id="1685480"/>
    <lineage>
        <taxon>Eukaryota</taxon>
        <taxon>Viridiplantae</taxon>
        <taxon>Streptophyta</taxon>
        <taxon>Embryophyta</taxon>
        <taxon>Tracheophyta</taxon>
        <taxon>Spermatophyta</taxon>
        <taxon>Magnoliopsida</taxon>
        <taxon>eudicotyledons</taxon>
        <taxon>Gunneridae</taxon>
        <taxon>Pentapetalae</taxon>
        <taxon>rosids</taxon>
        <taxon>malvids</taxon>
        <taxon>Brassicales</taxon>
        <taxon>Brassicaceae</taxon>
        <taxon>Coluteocarpeae</taxon>
        <taxon>Microthlaspi</taxon>
    </lineage>
</organism>
<dbReference type="OrthoDB" id="1751476at2759"/>
<evidence type="ECO:0000259" key="1">
    <source>
        <dbReference type="PROSITE" id="PS50994"/>
    </source>
</evidence>
<comment type="caution">
    <text evidence="2">The sequence shown here is derived from an EMBL/GenBank/DDBJ whole genome shotgun (WGS) entry which is preliminary data.</text>
</comment>
<dbReference type="SUPFAM" id="SSF53098">
    <property type="entry name" value="Ribonuclease H-like"/>
    <property type="match status" value="1"/>
</dbReference>
<dbReference type="InterPro" id="IPR012337">
    <property type="entry name" value="RNaseH-like_sf"/>
</dbReference>
<evidence type="ECO:0000313" key="2">
    <source>
        <dbReference type="EMBL" id="CAA7019510.1"/>
    </source>
</evidence>
<dbReference type="GO" id="GO:0003676">
    <property type="term" value="F:nucleic acid binding"/>
    <property type="evidence" value="ECO:0007669"/>
    <property type="project" value="InterPro"/>
</dbReference>